<dbReference type="InterPro" id="IPR001810">
    <property type="entry name" value="F-box_dom"/>
</dbReference>
<name>A0A2T7DBN0_9POAL</name>
<accession>A0A2T7DBN0</accession>
<dbReference type="AlphaFoldDB" id="A0A2T7DBN0"/>
<dbReference type="SUPFAM" id="SSF75011">
    <property type="entry name" value="3-carboxy-cis,cis-mucoante lactonizing enzyme"/>
    <property type="match status" value="1"/>
</dbReference>
<dbReference type="OrthoDB" id="676852at2759"/>
<dbReference type="SMART" id="SM00256">
    <property type="entry name" value="FBOX"/>
    <property type="match status" value="1"/>
</dbReference>
<protein>
    <recommendedName>
        <fullName evidence="1">F-box domain-containing protein</fullName>
    </recommendedName>
</protein>
<feature type="domain" description="F-box" evidence="1">
    <location>
        <begin position="15"/>
        <end position="55"/>
    </location>
</feature>
<evidence type="ECO:0000313" key="3">
    <source>
        <dbReference type="Proteomes" id="UP000244336"/>
    </source>
</evidence>
<dbReference type="CDD" id="cd22157">
    <property type="entry name" value="F-box_AtFBW1-like"/>
    <property type="match status" value="1"/>
</dbReference>
<dbReference type="Pfam" id="PF00646">
    <property type="entry name" value="F-box"/>
    <property type="match status" value="1"/>
</dbReference>
<dbReference type="Proteomes" id="UP000244336">
    <property type="component" value="Chromosome 5"/>
</dbReference>
<dbReference type="InterPro" id="IPR036047">
    <property type="entry name" value="F-box-like_dom_sf"/>
</dbReference>
<evidence type="ECO:0000313" key="2">
    <source>
        <dbReference type="EMBL" id="PUZ52975.1"/>
    </source>
</evidence>
<dbReference type="PANTHER" id="PTHR35546">
    <property type="entry name" value="F-BOX PROTEIN INTERACTION DOMAIN PROTEIN-RELATED"/>
    <property type="match status" value="1"/>
</dbReference>
<proteinExistence type="predicted"/>
<evidence type="ECO:0000259" key="1">
    <source>
        <dbReference type="SMART" id="SM00256"/>
    </source>
</evidence>
<reference evidence="2 3" key="1">
    <citation type="submission" date="2018-04" db="EMBL/GenBank/DDBJ databases">
        <title>WGS assembly of Panicum hallii var. hallii HAL2.</title>
        <authorList>
            <person name="Lovell J."/>
            <person name="Jenkins J."/>
            <person name="Lowry D."/>
            <person name="Mamidi S."/>
            <person name="Sreedasyam A."/>
            <person name="Weng X."/>
            <person name="Barry K."/>
            <person name="Bonette J."/>
            <person name="Campitelli B."/>
            <person name="Daum C."/>
            <person name="Gordon S."/>
            <person name="Gould B."/>
            <person name="Lipzen A."/>
            <person name="MacQueen A."/>
            <person name="Palacio-Mejia J."/>
            <person name="Plott C."/>
            <person name="Shakirov E."/>
            <person name="Shu S."/>
            <person name="Yoshinaga Y."/>
            <person name="Zane M."/>
            <person name="Rokhsar D."/>
            <person name="Grimwood J."/>
            <person name="Schmutz J."/>
            <person name="Juenger T."/>
        </authorList>
    </citation>
    <scope>NUCLEOTIDE SEQUENCE [LARGE SCALE GENOMIC DNA]</scope>
    <source>
        <strain evidence="3">cv. HAL2</strain>
    </source>
</reference>
<dbReference type="EMBL" id="CM009753">
    <property type="protein sequence ID" value="PUZ52975.1"/>
    <property type="molecule type" value="Genomic_DNA"/>
</dbReference>
<dbReference type="Gene3D" id="1.20.1280.50">
    <property type="match status" value="1"/>
</dbReference>
<keyword evidence="3" id="KW-1185">Reference proteome</keyword>
<dbReference type="PANTHER" id="PTHR35546:SF80">
    <property type="entry name" value="F-BOX DOMAIN CONTAINING PROTEIN EXPRESSED"/>
    <property type="match status" value="1"/>
</dbReference>
<organism evidence="2 3">
    <name type="scientific">Panicum hallii var. hallii</name>
    <dbReference type="NCBI Taxonomy" id="1504633"/>
    <lineage>
        <taxon>Eukaryota</taxon>
        <taxon>Viridiplantae</taxon>
        <taxon>Streptophyta</taxon>
        <taxon>Embryophyta</taxon>
        <taxon>Tracheophyta</taxon>
        <taxon>Spermatophyta</taxon>
        <taxon>Magnoliopsida</taxon>
        <taxon>Liliopsida</taxon>
        <taxon>Poales</taxon>
        <taxon>Poaceae</taxon>
        <taxon>PACMAD clade</taxon>
        <taxon>Panicoideae</taxon>
        <taxon>Panicodae</taxon>
        <taxon>Paniceae</taxon>
        <taxon>Panicinae</taxon>
        <taxon>Panicum</taxon>
        <taxon>Panicum sect. Panicum</taxon>
    </lineage>
</organism>
<gene>
    <name evidence="2" type="ORF">GQ55_5G016800</name>
</gene>
<dbReference type="STRING" id="1504633.A0A2T7DBN0"/>
<dbReference type="SUPFAM" id="SSF81383">
    <property type="entry name" value="F-box domain"/>
    <property type="match status" value="1"/>
</dbReference>
<sequence length="439" mass="48910">MMAGRKRQRNPASYLSDDLLIEILVRLPPRPLGRFKCVSRSWRDLISGPVHRRRLAHTDAASGFFYHVHGDGYRAPVTTDLNFTALCPPDGGGGSPPAFLDQAFPFLPSSSTRTRTELLDSCNGLLLLRCHRPSGDELAAPHYIVCNPATQGWAVELPVPLPEPSRARNPFELGSEISRRRRERHLLPNAEQQRRESTRPAALAFDPAVSPHFHVFELVEDDGRPSSRYRAAVKAVRIYSSETGEWVLRNSEWSYRIAYAGENAYFNCGEWSYRLAYAGKHAYLNGSLHLTTTDTEKGMVVVASVDTKGQTWRATRVCPEPPATLGAPGVIGQSQRRLLYVDASSAGYARDLSVYALEDCGGGGGERWILKHRARSLDPSGGQSVVAIHPDCNVIFLFDSRRRSLIAYDMDHGTTRVVHSFTDATSNYHFFPYVPLYLP</sequence>
<dbReference type="Gramene" id="PUZ52975">
    <property type="protein sequence ID" value="PUZ52975"/>
    <property type="gene ID" value="GQ55_5G016800"/>
</dbReference>
<dbReference type="InterPro" id="IPR055290">
    <property type="entry name" value="At3g26010-like"/>
</dbReference>